<gene>
    <name evidence="2" type="ORF">R1flu_029013</name>
</gene>
<dbReference type="EMBL" id="JBHFFA010000008">
    <property type="protein sequence ID" value="KAL2610440.1"/>
    <property type="molecule type" value="Genomic_DNA"/>
</dbReference>
<accession>A0ABD1XNE3</accession>
<dbReference type="Proteomes" id="UP001605036">
    <property type="component" value="Unassembled WGS sequence"/>
</dbReference>
<evidence type="ECO:0000256" key="1">
    <source>
        <dbReference type="SAM" id="MobiDB-lite"/>
    </source>
</evidence>
<dbReference type="PANTHER" id="PTHR35751">
    <property type="match status" value="1"/>
</dbReference>
<feature type="compositionally biased region" description="Basic and acidic residues" evidence="1">
    <location>
        <begin position="9"/>
        <end position="24"/>
    </location>
</feature>
<dbReference type="AlphaFoldDB" id="A0ABD1XNE3"/>
<feature type="compositionally biased region" description="Low complexity" evidence="1">
    <location>
        <begin position="38"/>
        <end position="65"/>
    </location>
</feature>
<evidence type="ECO:0000313" key="2">
    <source>
        <dbReference type="EMBL" id="KAL2610440.1"/>
    </source>
</evidence>
<protein>
    <submittedName>
        <fullName evidence="2">Uncharacterized protein</fullName>
    </submittedName>
</protein>
<evidence type="ECO:0000313" key="3">
    <source>
        <dbReference type="Proteomes" id="UP001605036"/>
    </source>
</evidence>
<keyword evidence="3" id="KW-1185">Reference proteome</keyword>
<organism evidence="2 3">
    <name type="scientific">Riccia fluitans</name>
    <dbReference type="NCBI Taxonomy" id="41844"/>
    <lineage>
        <taxon>Eukaryota</taxon>
        <taxon>Viridiplantae</taxon>
        <taxon>Streptophyta</taxon>
        <taxon>Embryophyta</taxon>
        <taxon>Marchantiophyta</taxon>
        <taxon>Marchantiopsida</taxon>
        <taxon>Marchantiidae</taxon>
        <taxon>Marchantiales</taxon>
        <taxon>Ricciaceae</taxon>
        <taxon>Riccia</taxon>
    </lineage>
</organism>
<sequence>MQGTIGSSRGKDARVVGKHREAMAKRIPMIKFPSRRGPAPVASAPPKVTPSPTSSTTNSSAGAASIQPKRPPVSKEEIEAVLLGGVVG</sequence>
<proteinExistence type="predicted"/>
<reference evidence="2 3" key="1">
    <citation type="submission" date="2024-09" db="EMBL/GenBank/DDBJ databases">
        <title>Chromosome-scale assembly of Riccia fluitans.</title>
        <authorList>
            <person name="Paukszto L."/>
            <person name="Sawicki J."/>
            <person name="Karawczyk K."/>
            <person name="Piernik-Szablinska J."/>
            <person name="Szczecinska M."/>
            <person name="Mazdziarz M."/>
        </authorList>
    </citation>
    <scope>NUCLEOTIDE SEQUENCE [LARGE SCALE GENOMIC DNA]</scope>
    <source>
        <strain evidence="2">Rf_01</strain>
        <tissue evidence="2">Aerial parts of the thallus</tissue>
    </source>
</reference>
<comment type="caution">
    <text evidence="2">The sequence shown here is derived from an EMBL/GenBank/DDBJ whole genome shotgun (WGS) entry which is preliminary data.</text>
</comment>
<name>A0ABD1XNE3_9MARC</name>
<feature type="region of interest" description="Disordered" evidence="1">
    <location>
        <begin position="1"/>
        <end position="76"/>
    </location>
</feature>
<dbReference type="PANTHER" id="PTHR35751:SF3">
    <property type="entry name" value="OS06G0530200 PROTEIN"/>
    <property type="match status" value="1"/>
</dbReference>